<reference evidence="2" key="1">
    <citation type="journal article" date="2021" name="BMC Genomics">
        <title>Chromosome-level genome assembly and manually-curated proteome of model necrotroph Parastagonospora nodorum Sn15 reveals a genome-wide trove of candidate effector homologs, and redundancy of virulence-related functions within an accessory chromosome.</title>
        <authorList>
            <person name="Bertazzoni S."/>
            <person name="Jones D.A.B."/>
            <person name="Phan H.T."/>
            <person name="Tan K.-C."/>
            <person name="Hane J.K."/>
        </authorList>
    </citation>
    <scope>NUCLEOTIDE SEQUENCE [LARGE SCALE GENOMIC DNA]</scope>
    <source>
        <strain evidence="2">SN15 / ATCC MYA-4574 / FGSC 10173)</strain>
    </source>
</reference>
<dbReference type="VEuPathDB" id="FungiDB:JI435_115040"/>
<dbReference type="RefSeq" id="XP_001801743.1">
    <property type="nucleotide sequence ID" value="XM_001801691.1"/>
</dbReference>
<gene>
    <name evidence="1" type="ORF">JI435_115040</name>
</gene>
<dbReference type="KEGG" id="pno:SNOG_11504"/>
<evidence type="ECO:0000313" key="2">
    <source>
        <dbReference type="Proteomes" id="UP000663193"/>
    </source>
</evidence>
<name>A0A7U2FCJ8_PHANO</name>
<evidence type="ECO:0000313" key="1">
    <source>
        <dbReference type="EMBL" id="QRD02775.1"/>
    </source>
</evidence>
<dbReference type="EMBL" id="CP069036">
    <property type="protein sequence ID" value="QRD02775.1"/>
    <property type="molecule type" value="Genomic_DNA"/>
</dbReference>
<keyword evidence="2" id="KW-1185">Reference proteome</keyword>
<dbReference type="OrthoDB" id="3785169at2759"/>
<dbReference type="Proteomes" id="UP000663193">
    <property type="component" value="Chromosome 14"/>
</dbReference>
<sequence>MMRSALPYNFRWTARLLRRDIHNLKAKAISKIKTHLTRLSKSAAEAIDISMVSSVARASIDPEDPPSIKSTASTTADVIGTSHILPLSSVSISAQHPSTLHELLESQLNTLWSLRDHNMSEKERWQFRGSWLVLWNAIQACSSNPGYGIFDGLKKDETALLLQLIELCAAKASKNAQRVSGMPATPYMAKRDHVRFDSVFSKAASSGGGAPMPTTSQLWHSILEGATDDTKTNGVAEALLKFIWPEENPVEILDAIGDPAKVFRGGDELRLRLRDLLFPSYTTISAPRM</sequence>
<organism evidence="1 2">
    <name type="scientific">Phaeosphaeria nodorum (strain SN15 / ATCC MYA-4574 / FGSC 10173)</name>
    <name type="common">Glume blotch fungus</name>
    <name type="synonym">Parastagonospora nodorum</name>
    <dbReference type="NCBI Taxonomy" id="321614"/>
    <lineage>
        <taxon>Eukaryota</taxon>
        <taxon>Fungi</taxon>
        <taxon>Dikarya</taxon>
        <taxon>Ascomycota</taxon>
        <taxon>Pezizomycotina</taxon>
        <taxon>Dothideomycetes</taxon>
        <taxon>Pleosporomycetidae</taxon>
        <taxon>Pleosporales</taxon>
        <taxon>Pleosporineae</taxon>
        <taxon>Phaeosphaeriaceae</taxon>
        <taxon>Parastagonospora</taxon>
    </lineage>
</organism>
<dbReference type="AlphaFoldDB" id="A0A7U2FCJ8"/>
<proteinExistence type="predicted"/>
<protein>
    <submittedName>
        <fullName evidence="1">Uncharacterized protein</fullName>
    </submittedName>
</protein>
<accession>A0A7U2FCJ8</accession>